<dbReference type="GO" id="GO:0005576">
    <property type="term" value="C:extracellular region"/>
    <property type="evidence" value="ECO:0007669"/>
    <property type="project" value="TreeGrafter"/>
</dbReference>
<comment type="caution">
    <text evidence="6">The sequence shown here is derived from an EMBL/GenBank/DDBJ whole genome shotgun (WGS) entry which is preliminary data.</text>
</comment>
<feature type="transmembrane region" description="Helical" evidence="5">
    <location>
        <begin position="7"/>
        <end position="28"/>
    </location>
</feature>
<reference evidence="6" key="2">
    <citation type="journal article" date="2021" name="PeerJ">
        <title>Extensive microbial diversity within the chicken gut microbiome revealed by metagenomics and culture.</title>
        <authorList>
            <person name="Gilroy R."/>
            <person name="Ravi A."/>
            <person name="Getino M."/>
            <person name="Pursley I."/>
            <person name="Horton D.L."/>
            <person name="Alikhan N.F."/>
            <person name="Baker D."/>
            <person name="Gharbi K."/>
            <person name="Hall N."/>
            <person name="Watson M."/>
            <person name="Adriaenssens E.M."/>
            <person name="Foster-Nyarko E."/>
            <person name="Jarju S."/>
            <person name="Secka A."/>
            <person name="Antonio M."/>
            <person name="Oren A."/>
            <person name="Chaudhuri R.R."/>
            <person name="La Ragione R."/>
            <person name="Hildebrand F."/>
            <person name="Pallen M.J."/>
        </authorList>
    </citation>
    <scope>NUCLEOTIDE SEQUENCE</scope>
    <source>
        <strain evidence="6">ChiGjej1B1-24693</strain>
    </source>
</reference>
<feature type="transmembrane region" description="Helical" evidence="5">
    <location>
        <begin position="48"/>
        <end position="71"/>
    </location>
</feature>
<keyword evidence="2 5" id="KW-0812">Transmembrane</keyword>
<evidence type="ECO:0000256" key="2">
    <source>
        <dbReference type="ARBA" id="ARBA00022692"/>
    </source>
</evidence>
<dbReference type="PANTHER" id="PTHR39344:SF1">
    <property type="entry name" value="UPF0182 PROTEIN SLL1060"/>
    <property type="match status" value="1"/>
</dbReference>
<feature type="non-terminal residue" evidence="6">
    <location>
        <position position="663"/>
    </location>
</feature>
<evidence type="ECO:0000256" key="3">
    <source>
        <dbReference type="ARBA" id="ARBA00022989"/>
    </source>
</evidence>
<organism evidence="6 7">
    <name type="scientific">Candidatus Avipropionibacterium avicola</name>
    <dbReference type="NCBI Taxonomy" id="2840701"/>
    <lineage>
        <taxon>Bacteria</taxon>
        <taxon>Bacillati</taxon>
        <taxon>Actinomycetota</taxon>
        <taxon>Actinomycetes</taxon>
        <taxon>Propionibacteriales</taxon>
        <taxon>Propionibacteriaceae</taxon>
        <taxon>Propionibacteriaceae incertae sedis</taxon>
        <taxon>Candidatus Avipropionibacterium</taxon>
    </lineage>
</organism>
<dbReference type="GO" id="GO:0016020">
    <property type="term" value="C:membrane"/>
    <property type="evidence" value="ECO:0007669"/>
    <property type="project" value="InterPro"/>
</dbReference>
<evidence type="ECO:0000313" key="6">
    <source>
        <dbReference type="EMBL" id="HIT76602.1"/>
    </source>
</evidence>
<dbReference type="Proteomes" id="UP000886842">
    <property type="component" value="Unassembled WGS sequence"/>
</dbReference>
<keyword evidence="3 5" id="KW-1133">Transmembrane helix</keyword>
<keyword evidence="4 5" id="KW-0472">Membrane</keyword>
<dbReference type="PANTHER" id="PTHR39344">
    <property type="entry name" value="UPF0182 PROTEIN SLL1060"/>
    <property type="match status" value="1"/>
</dbReference>
<keyword evidence="1" id="KW-1003">Cell membrane</keyword>
<accession>A0A9D1H066</accession>
<gene>
    <name evidence="6" type="ORF">IAA98_13545</name>
</gene>
<feature type="transmembrane region" description="Helical" evidence="5">
    <location>
        <begin position="201"/>
        <end position="222"/>
    </location>
</feature>
<feature type="transmembrane region" description="Helical" evidence="5">
    <location>
        <begin position="154"/>
        <end position="180"/>
    </location>
</feature>
<evidence type="ECO:0000313" key="7">
    <source>
        <dbReference type="Proteomes" id="UP000886842"/>
    </source>
</evidence>
<evidence type="ECO:0000256" key="1">
    <source>
        <dbReference type="ARBA" id="ARBA00022475"/>
    </source>
</evidence>
<reference evidence="6" key="1">
    <citation type="submission" date="2020-10" db="EMBL/GenBank/DDBJ databases">
        <authorList>
            <person name="Gilroy R."/>
        </authorList>
    </citation>
    <scope>NUCLEOTIDE SEQUENCE</scope>
    <source>
        <strain evidence="6">ChiGjej1B1-24693</strain>
    </source>
</reference>
<feature type="transmembrane region" description="Helical" evidence="5">
    <location>
        <begin position="242"/>
        <end position="266"/>
    </location>
</feature>
<evidence type="ECO:0000256" key="5">
    <source>
        <dbReference type="SAM" id="Phobius"/>
    </source>
</evidence>
<feature type="transmembrane region" description="Helical" evidence="5">
    <location>
        <begin position="99"/>
        <end position="120"/>
    </location>
</feature>
<protein>
    <submittedName>
        <fullName evidence="6">UPF0182 family protein</fullName>
    </submittedName>
</protein>
<sequence length="663" mass="72404">MRRRNALLPTAIVAVALLVGFLIFTNIWTDRLWFVSYGYGDVFATMLWTRVALFAIFGVLLAGVVVANLALANHFRPSASRNSSSELLNRYRDAVKGRFGVFLAVVGVATGLFGGAAGAAQAMTYQAWRNGESFGVADPQFNLDISFFVFDYPWWRFITSFLFGTLVFTFIVVAVVYFMLGAVRMAEAGQADRSKLASPAAQAHLSILLGVALLVKALQYWLDTYGLSVQDSGLLTGLTYSSVHASLNALRVLAVIAALCAVMFFANALVRRWVVPVVGLVLMLVSALVLQLIYPAAVQAFTVVPQEQDREAPYIERHIAATRQAYGVDETEVTPYEAETTASQGQLREDAAALPGIRLMDPAVVGPAFTQGQQVRGYYAFPEVLDIDRYNLDGTVTDAVVGVREIDTTKLDQATWNNLHTVYTHGYGVVAAYGNQVGREGEPSWIVGDIPPQGQLAEHEPRIYFGELHQDYSIVGGAQGSNPMELDTPGGGEGGGPKMYTYAGKGGVGIGDFFHRLLYAIKFADINILISERVNEDSKIIYDRTPKERVEAAAPWLTVDSNAYPAIVEGRVVWIVDGYTTSNTYPNSQRVSLRESTTDSNTSGTPAGVQVDTGINYIRNSVKAVVDAYDGTVTLYAWDEQDPLLKTWQKVFPDTVQPKSEIP</sequence>
<feature type="transmembrane region" description="Helical" evidence="5">
    <location>
        <begin position="273"/>
        <end position="294"/>
    </location>
</feature>
<evidence type="ECO:0000256" key="4">
    <source>
        <dbReference type="ARBA" id="ARBA00023136"/>
    </source>
</evidence>
<name>A0A9D1H066_9ACTN</name>
<dbReference type="AlphaFoldDB" id="A0A9D1H066"/>
<dbReference type="InterPro" id="IPR005372">
    <property type="entry name" value="UPF0182"/>
</dbReference>
<proteinExistence type="predicted"/>
<dbReference type="Pfam" id="PF03699">
    <property type="entry name" value="UPF0182"/>
    <property type="match status" value="1"/>
</dbReference>
<dbReference type="EMBL" id="DVLP01000397">
    <property type="protein sequence ID" value="HIT76602.1"/>
    <property type="molecule type" value="Genomic_DNA"/>
</dbReference>